<reference evidence="6" key="1">
    <citation type="journal article" date="2019" name="Int. J. Syst. Evol. Microbiol.">
        <title>The Global Catalogue of Microorganisms (GCM) 10K type strain sequencing project: providing services to taxonomists for standard genome sequencing and annotation.</title>
        <authorList>
            <consortium name="The Broad Institute Genomics Platform"/>
            <consortium name="The Broad Institute Genome Sequencing Center for Infectious Disease"/>
            <person name="Wu L."/>
            <person name="Ma J."/>
        </authorList>
    </citation>
    <scope>NUCLEOTIDE SEQUENCE [LARGE SCALE GENOMIC DNA]</scope>
    <source>
        <strain evidence="6">ICMP 19430</strain>
    </source>
</reference>
<dbReference type="Pfam" id="PF10620">
    <property type="entry name" value="MdcG"/>
    <property type="match status" value="1"/>
</dbReference>
<dbReference type="InterPro" id="IPR048903">
    <property type="entry name" value="MdcG_N"/>
</dbReference>
<organism evidence="5 6">
    <name type="scientific">Rhodococcus daqingensis</name>
    <dbReference type="NCBI Taxonomy" id="2479363"/>
    <lineage>
        <taxon>Bacteria</taxon>
        <taxon>Bacillati</taxon>
        <taxon>Actinomycetota</taxon>
        <taxon>Actinomycetes</taxon>
        <taxon>Mycobacteriales</taxon>
        <taxon>Nocardiaceae</taxon>
        <taxon>Rhodococcus</taxon>
    </lineage>
</organism>
<evidence type="ECO:0000313" key="6">
    <source>
        <dbReference type="Proteomes" id="UP001596484"/>
    </source>
</evidence>
<protein>
    <submittedName>
        <fullName evidence="5">Malonate decarboxylase holo-ACP synthase</fullName>
    </submittedName>
</protein>
<proteinExistence type="predicted"/>
<evidence type="ECO:0000256" key="1">
    <source>
        <dbReference type="ARBA" id="ARBA00022679"/>
    </source>
</evidence>
<dbReference type="RefSeq" id="WP_378403764.1">
    <property type="nucleotide sequence ID" value="NZ_JBHTCS010000011.1"/>
</dbReference>
<dbReference type="InterPro" id="IPR049180">
    <property type="entry name" value="MdcG_C"/>
</dbReference>
<accession>A0ABW2RW07</accession>
<dbReference type="InterPro" id="IPR017557">
    <property type="entry name" value="Holo-ACP_synthase"/>
</dbReference>
<feature type="domain" description="Phosphoribosyl-dephospho-CoA transferase MdcG N-terminal" evidence="4">
    <location>
        <begin position="9"/>
        <end position="92"/>
    </location>
</feature>
<comment type="caution">
    <text evidence="5">The sequence shown here is derived from an EMBL/GenBank/DDBJ whole genome shotgun (WGS) entry which is preliminary data.</text>
</comment>
<keyword evidence="1" id="KW-0808">Transferase</keyword>
<dbReference type="Proteomes" id="UP001596484">
    <property type="component" value="Unassembled WGS sequence"/>
</dbReference>
<name>A0ABW2RW07_9NOCA</name>
<dbReference type="NCBIfam" id="TIGR03135">
    <property type="entry name" value="malonate_mdcG"/>
    <property type="match status" value="1"/>
</dbReference>
<sequence>MFSSPPPGVHDLIRLDSAVSGSRLEGHGERQAMPGWACERLRAVPWVVVRRAGVSEEGSVNPKLAVGVRGPERWQRLALDIPLSGVAAVIRPEDLLSRIGGIARTRVESVPALAALPAVASIMTRTGFAWGPGGSVGFELATDTVTARRDSDLDIVVRAPRPLERAQAAELHSALSALPVRVDTQLETILGAVVLEEFACGPSAMLLRTPAGPRLVSDPWDAGELGR</sequence>
<evidence type="ECO:0000259" key="3">
    <source>
        <dbReference type="Pfam" id="PF10620"/>
    </source>
</evidence>
<keyword evidence="2" id="KW-0548">Nucleotidyltransferase</keyword>
<gene>
    <name evidence="5" type="ORF">ACFQS9_09205</name>
</gene>
<evidence type="ECO:0000256" key="2">
    <source>
        <dbReference type="ARBA" id="ARBA00022695"/>
    </source>
</evidence>
<dbReference type="NCBIfam" id="NF002332">
    <property type="entry name" value="PRK01293.1"/>
    <property type="match status" value="1"/>
</dbReference>
<evidence type="ECO:0000313" key="5">
    <source>
        <dbReference type="EMBL" id="MFC7448065.1"/>
    </source>
</evidence>
<feature type="domain" description="Phosphoribosyl-dephospho-CoA transferase MdcG C-terminal" evidence="3">
    <location>
        <begin position="107"/>
        <end position="219"/>
    </location>
</feature>
<dbReference type="Pfam" id="PF20866">
    <property type="entry name" value="MdcG_N"/>
    <property type="match status" value="1"/>
</dbReference>
<keyword evidence="6" id="KW-1185">Reference proteome</keyword>
<evidence type="ECO:0000259" key="4">
    <source>
        <dbReference type="Pfam" id="PF20866"/>
    </source>
</evidence>
<dbReference type="EMBL" id="JBHTCS010000011">
    <property type="protein sequence ID" value="MFC7448065.1"/>
    <property type="molecule type" value="Genomic_DNA"/>
</dbReference>